<evidence type="ECO:0000259" key="11">
    <source>
        <dbReference type="Pfam" id="PF04413"/>
    </source>
</evidence>
<dbReference type="EC" id="2.4.99.12" evidence="3 10"/>
<dbReference type="GO" id="GO:0009244">
    <property type="term" value="P:lipopolysaccharide core region biosynthetic process"/>
    <property type="evidence" value="ECO:0007669"/>
    <property type="project" value="UniProtKB-UniRule"/>
</dbReference>
<comment type="similarity">
    <text evidence="10">Belongs to the glycosyltransferase group 1 family.</text>
</comment>
<dbReference type="Pfam" id="PF04413">
    <property type="entry name" value="Glycos_transf_N"/>
    <property type="match status" value="1"/>
</dbReference>
<keyword evidence="5 10" id="KW-0808">Transferase</keyword>
<evidence type="ECO:0000256" key="6">
    <source>
        <dbReference type="ARBA" id="ARBA00031445"/>
    </source>
</evidence>
<proteinExistence type="inferred from homology"/>
<evidence type="ECO:0000313" key="13">
    <source>
        <dbReference type="Proteomes" id="UP000252893"/>
    </source>
</evidence>
<dbReference type="UniPathway" id="UPA00958"/>
<feature type="site" description="Transition state stabilizer" evidence="9">
    <location>
        <position position="136"/>
    </location>
</feature>
<evidence type="ECO:0000256" key="5">
    <source>
        <dbReference type="ARBA" id="ARBA00022679"/>
    </source>
</evidence>
<comment type="caution">
    <text evidence="12">The sequence shown here is derived from an EMBL/GenBank/DDBJ whole genome shotgun (WGS) entry which is preliminary data.</text>
</comment>
<dbReference type="EMBL" id="QNRH01000001">
    <property type="protein sequence ID" value="RBO98545.1"/>
    <property type="molecule type" value="Genomic_DNA"/>
</dbReference>
<evidence type="ECO:0000256" key="4">
    <source>
        <dbReference type="ARBA" id="ARBA00019077"/>
    </source>
</evidence>
<gene>
    <name evidence="12" type="ORF">DFR47_101142</name>
</gene>
<dbReference type="PANTHER" id="PTHR42755">
    <property type="entry name" value="3-DEOXY-MANNO-OCTULOSONATE CYTIDYLYLTRANSFERASE"/>
    <property type="match status" value="1"/>
</dbReference>
<name>A0A366E8X9_9HYPH</name>
<dbReference type="InterPro" id="IPR007507">
    <property type="entry name" value="Glycos_transf_N"/>
</dbReference>
<sequence>MSEKWAHTVLKIYKAAGCAAYPLIGPYISYRVSKGKEDRSRRSERYGRSQITRPEGPLVWMHAASVGEFIAILPLVEHFLAQDIRILLTTGTRTSAALVAERLGDRVIHQYVPLDLLPAVRRFLDHWQPDVAIKCESEIWPMAILELGKRHIPQILINGRMSDRSYAKWKKRSSVAEALFENFAHVVAQSDADGERFRQLGARPVTISGNLKVDTDAPPVDAQELERLQKQIGKRKVWAAISTHDGEEEIAATVHTMLSTRHPDLLTMIVPRHPDRAEAIRAAIEAKGLTVAQRSHNEDITPQTAVYLGDTIGEMGLYLRLSQIAFVGKSLTGEGGQNPLEPAMLGTAVLSGRNVQNFRESYQRLIKNGGAKLVSDHNMLAGAVNFLFNNPEKLAAMTESGKRTVGDMRGALERTLTALEPFIRPLAVKSRLYTTVSETAPETEAPEQQ</sequence>
<comment type="subcellular location">
    <subcellularLocation>
        <location evidence="10">Cell membrane</location>
    </subcellularLocation>
</comment>
<dbReference type="Gene3D" id="3.40.50.2000">
    <property type="entry name" value="Glycogen Phosphorylase B"/>
    <property type="match status" value="1"/>
</dbReference>
<dbReference type="SUPFAM" id="SSF53756">
    <property type="entry name" value="UDP-Glycosyltransferase/glycogen phosphorylase"/>
    <property type="match status" value="1"/>
</dbReference>
<evidence type="ECO:0000256" key="8">
    <source>
        <dbReference type="PIRSR" id="PIRSR639901-1"/>
    </source>
</evidence>
<evidence type="ECO:0000256" key="9">
    <source>
        <dbReference type="PIRSR" id="PIRSR639901-2"/>
    </source>
</evidence>
<dbReference type="Proteomes" id="UP000252893">
    <property type="component" value="Unassembled WGS sequence"/>
</dbReference>
<evidence type="ECO:0000256" key="10">
    <source>
        <dbReference type="RuleBase" id="RU365103"/>
    </source>
</evidence>
<keyword evidence="10" id="KW-0448">Lipopolysaccharide biosynthesis</keyword>
<comment type="pathway">
    <text evidence="2 10">Bacterial outer membrane biogenesis; LPS core biosynthesis.</text>
</comment>
<comment type="function">
    <text evidence="1 10">Involved in lipopolysaccharide (LPS) biosynthesis. Catalyzes the transfer of 3-deoxy-D-manno-octulosonate (Kdo) residue(s) from CMP-Kdo to lipid IV(A), the tetraacyldisaccharide-1,4'-bisphosphate precursor of lipid A.</text>
</comment>
<dbReference type="GO" id="GO:0009245">
    <property type="term" value="P:lipid A biosynthetic process"/>
    <property type="evidence" value="ECO:0007669"/>
    <property type="project" value="TreeGrafter"/>
</dbReference>
<keyword evidence="13" id="KW-1185">Reference proteome</keyword>
<dbReference type="AlphaFoldDB" id="A0A366E8X9"/>
<comment type="catalytic activity">
    <reaction evidence="7 10">
        <text>lipid IVA (E. coli) + CMP-3-deoxy-beta-D-manno-octulosonate = alpha-Kdo-(2-&gt;6)-lipid IVA (E. coli) + CMP + H(+)</text>
        <dbReference type="Rhea" id="RHEA:28066"/>
        <dbReference type="ChEBI" id="CHEBI:15378"/>
        <dbReference type="ChEBI" id="CHEBI:58603"/>
        <dbReference type="ChEBI" id="CHEBI:60364"/>
        <dbReference type="ChEBI" id="CHEBI:60377"/>
        <dbReference type="ChEBI" id="CHEBI:85987"/>
        <dbReference type="EC" id="2.4.99.12"/>
    </reaction>
</comment>
<protein>
    <recommendedName>
        <fullName evidence="4 10">3-deoxy-D-manno-octulosonic acid transferase</fullName>
        <shortName evidence="10">Kdo transferase</shortName>
        <ecNumber evidence="3 10">2.4.99.12</ecNumber>
    </recommendedName>
    <alternativeName>
        <fullName evidence="6 10">Lipid IV(A) 3-deoxy-D-manno-octulosonic acid transferase</fullName>
    </alternativeName>
</protein>
<dbReference type="RefSeq" id="WP_113942508.1">
    <property type="nucleotide sequence ID" value="NZ_JBHEEG010000003.1"/>
</dbReference>
<dbReference type="GO" id="GO:0005886">
    <property type="term" value="C:plasma membrane"/>
    <property type="evidence" value="ECO:0007669"/>
    <property type="project" value="UniProtKB-SubCell"/>
</dbReference>
<dbReference type="GO" id="GO:0043842">
    <property type="term" value="F:Kdo transferase activity"/>
    <property type="evidence" value="ECO:0007669"/>
    <property type="project" value="UniProtKB-EC"/>
</dbReference>
<evidence type="ECO:0000256" key="3">
    <source>
        <dbReference type="ARBA" id="ARBA00012621"/>
    </source>
</evidence>
<evidence type="ECO:0000256" key="2">
    <source>
        <dbReference type="ARBA" id="ARBA00004713"/>
    </source>
</evidence>
<organism evidence="12 13">
    <name type="scientific">Pseudochrobactrum asaccharolyticum</name>
    <dbReference type="NCBI Taxonomy" id="354351"/>
    <lineage>
        <taxon>Bacteria</taxon>
        <taxon>Pseudomonadati</taxon>
        <taxon>Pseudomonadota</taxon>
        <taxon>Alphaproteobacteria</taxon>
        <taxon>Hyphomicrobiales</taxon>
        <taxon>Brucellaceae</taxon>
        <taxon>Pseudochrobactrum</taxon>
    </lineage>
</organism>
<dbReference type="PANTHER" id="PTHR42755:SF1">
    <property type="entry name" value="3-DEOXY-D-MANNO-OCTULOSONIC ACID TRANSFERASE, MITOCHONDRIAL-RELATED"/>
    <property type="match status" value="1"/>
</dbReference>
<keyword evidence="10" id="KW-0472">Membrane</keyword>
<accession>A0A366E8X9</accession>
<feature type="domain" description="3-deoxy-D-manno-octulosonic-acid transferase N-terminal" evidence="11">
    <location>
        <begin position="41"/>
        <end position="214"/>
    </location>
</feature>
<keyword evidence="10" id="KW-1003">Cell membrane</keyword>
<dbReference type="NCBIfam" id="NF004387">
    <property type="entry name" value="PRK05749.1-3"/>
    <property type="match status" value="1"/>
</dbReference>
<evidence type="ECO:0000256" key="1">
    <source>
        <dbReference type="ARBA" id="ARBA00003394"/>
    </source>
</evidence>
<feature type="site" description="Transition state stabilizer" evidence="9">
    <location>
        <position position="212"/>
    </location>
</feature>
<evidence type="ECO:0000313" key="12">
    <source>
        <dbReference type="EMBL" id="RBO98545.1"/>
    </source>
</evidence>
<reference evidence="12 13" key="1">
    <citation type="submission" date="2018-06" db="EMBL/GenBank/DDBJ databases">
        <title>Genomic Encyclopedia of Type Strains, Phase IV (KMG-IV): sequencing the most valuable type-strain genomes for metagenomic binning, comparative biology and taxonomic classification.</title>
        <authorList>
            <person name="Goeker M."/>
        </authorList>
    </citation>
    <scope>NUCLEOTIDE SEQUENCE [LARGE SCALE GENOMIC DNA]</scope>
    <source>
        <strain evidence="12 13">DSM 25619</strain>
    </source>
</reference>
<evidence type="ECO:0000256" key="7">
    <source>
        <dbReference type="ARBA" id="ARBA00049183"/>
    </source>
</evidence>
<dbReference type="InterPro" id="IPR039901">
    <property type="entry name" value="Kdotransferase"/>
</dbReference>
<dbReference type="OrthoDB" id="9789797at2"/>
<feature type="active site" description="Proton acceptor" evidence="8">
    <location>
        <position position="68"/>
    </location>
</feature>
<dbReference type="InterPro" id="IPR038107">
    <property type="entry name" value="Glycos_transf_N_sf"/>
</dbReference>
<dbReference type="Gene3D" id="3.40.50.11720">
    <property type="entry name" value="3-Deoxy-D-manno-octulosonic-acid transferase, N-terminal domain"/>
    <property type="match status" value="1"/>
</dbReference>